<gene>
    <name evidence="2" type="ORF">SDC9_190801</name>
</gene>
<comment type="caution">
    <text evidence="2">The sequence shown here is derived from an EMBL/GenBank/DDBJ whole genome shotgun (WGS) entry which is preliminary data.</text>
</comment>
<protein>
    <submittedName>
        <fullName evidence="2">Uncharacterized protein</fullName>
    </submittedName>
</protein>
<reference evidence="2" key="1">
    <citation type="submission" date="2019-08" db="EMBL/GenBank/DDBJ databases">
        <authorList>
            <person name="Kucharzyk K."/>
            <person name="Murdoch R.W."/>
            <person name="Higgins S."/>
            <person name="Loffler F."/>
        </authorList>
    </citation>
    <scope>NUCLEOTIDE SEQUENCE</scope>
</reference>
<organism evidence="2">
    <name type="scientific">bioreactor metagenome</name>
    <dbReference type="NCBI Taxonomy" id="1076179"/>
    <lineage>
        <taxon>unclassified sequences</taxon>
        <taxon>metagenomes</taxon>
        <taxon>ecological metagenomes</taxon>
    </lineage>
</organism>
<feature type="region of interest" description="Disordered" evidence="1">
    <location>
        <begin position="1"/>
        <end position="31"/>
    </location>
</feature>
<accession>A0A645HXK7</accession>
<evidence type="ECO:0000256" key="1">
    <source>
        <dbReference type="SAM" id="MobiDB-lite"/>
    </source>
</evidence>
<name>A0A645HXK7_9ZZZZ</name>
<sequence>MYSSALIGGTRVSSKPFSIGLAGPHDERRRLPLTPPVQRMVDAIPFWPKAIYPGDLAQQLGCRINTIYGYLPTCQERALIFQDGQLLSRLKEDLPNVD</sequence>
<dbReference type="EMBL" id="VSSQ01101521">
    <property type="protein sequence ID" value="MPN43242.1"/>
    <property type="molecule type" value="Genomic_DNA"/>
</dbReference>
<dbReference type="AlphaFoldDB" id="A0A645HXK7"/>
<evidence type="ECO:0000313" key="2">
    <source>
        <dbReference type="EMBL" id="MPN43242.1"/>
    </source>
</evidence>
<proteinExistence type="predicted"/>